<feature type="non-terminal residue" evidence="2">
    <location>
        <position position="231"/>
    </location>
</feature>
<proteinExistence type="predicted"/>
<dbReference type="RefSeq" id="XP_014146477.1">
    <property type="nucleotide sequence ID" value="XM_014291002.1"/>
</dbReference>
<gene>
    <name evidence="2" type="ORF">SARC_14867</name>
</gene>
<evidence type="ECO:0000256" key="1">
    <source>
        <dbReference type="SAM" id="MobiDB-lite"/>
    </source>
</evidence>
<sequence>TVSTKQTDDKYTPPANENAENSLQSKAAQPSLLSLKTFLHVKIPLLIEQLEHLRHANTRAHTNTDTHTNMLSQSQPCMNGDRDINSTYINRLSAGGLNPVHNSSDTDNIGVYKDPLNLEKQTQAATDTQLPTSCAMDKIGKDEPAQSVAGQNGTTEANTQTRGIVAVEKAFERVCASQVLLAGAQACVALDNVAACLGASLVSKGLMSQESLSFSLRSHGLSAHPDGHLMS</sequence>
<dbReference type="EMBL" id="KQ246814">
    <property type="protein sequence ID" value="KNC72575.1"/>
    <property type="molecule type" value="Genomic_DNA"/>
</dbReference>
<organism evidence="2 3">
    <name type="scientific">Sphaeroforma arctica JP610</name>
    <dbReference type="NCBI Taxonomy" id="667725"/>
    <lineage>
        <taxon>Eukaryota</taxon>
        <taxon>Ichthyosporea</taxon>
        <taxon>Ichthyophonida</taxon>
        <taxon>Sphaeroforma</taxon>
    </lineage>
</organism>
<dbReference type="GeneID" id="25915371"/>
<feature type="non-terminal residue" evidence="2">
    <location>
        <position position="1"/>
    </location>
</feature>
<protein>
    <submittedName>
        <fullName evidence="2">Uncharacterized protein</fullName>
    </submittedName>
</protein>
<dbReference type="AlphaFoldDB" id="A0A0L0F790"/>
<name>A0A0L0F790_9EUKA</name>
<evidence type="ECO:0000313" key="3">
    <source>
        <dbReference type="Proteomes" id="UP000054560"/>
    </source>
</evidence>
<feature type="compositionally biased region" description="Basic and acidic residues" evidence="1">
    <location>
        <begin position="1"/>
        <end position="11"/>
    </location>
</feature>
<dbReference type="Proteomes" id="UP000054560">
    <property type="component" value="Unassembled WGS sequence"/>
</dbReference>
<feature type="region of interest" description="Disordered" evidence="1">
    <location>
        <begin position="1"/>
        <end position="25"/>
    </location>
</feature>
<evidence type="ECO:0000313" key="2">
    <source>
        <dbReference type="EMBL" id="KNC72575.1"/>
    </source>
</evidence>
<accession>A0A0L0F790</accession>
<keyword evidence="3" id="KW-1185">Reference proteome</keyword>
<reference evidence="2 3" key="1">
    <citation type="submission" date="2011-02" db="EMBL/GenBank/DDBJ databases">
        <title>The Genome Sequence of Sphaeroforma arctica JP610.</title>
        <authorList>
            <consortium name="The Broad Institute Genome Sequencing Platform"/>
            <person name="Russ C."/>
            <person name="Cuomo C."/>
            <person name="Young S.K."/>
            <person name="Zeng Q."/>
            <person name="Gargeya S."/>
            <person name="Alvarado L."/>
            <person name="Berlin A."/>
            <person name="Chapman S.B."/>
            <person name="Chen Z."/>
            <person name="Freedman E."/>
            <person name="Gellesch M."/>
            <person name="Goldberg J."/>
            <person name="Griggs A."/>
            <person name="Gujja S."/>
            <person name="Heilman E."/>
            <person name="Heiman D."/>
            <person name="Howarth C."/>
            <person name="Mehta T."/>
            <person name="Neiman D."/>
            <person name="Pearson M."/>
            <person name="Roberts A."/>
            <person name="Saif S."/>
            <person name="Shea T."/>
            <person name="Shenoy N."/>
            <person name="Sisk P."/>
            <person name="Stolte C."/>
            <person name="Sykes S."/>
            <person name="White J."/>
            <person name="Yandava C."/>
            <person name="Burger G."/>
            <person name="Gray M.W."/>
            <person name="Holland P.W.H."/>
            <person name="King N."/>
            <person name="Lang F.B.F."/>
            <person name="Roger A.J."/>
            <person name="Ruiz-Trillo I."/>
            <person name="Haas B."/>
            <person name="Nusbaum C."/>
            <person name="Birren B."/>
        </authorList>
    </citation>
    <scope>NUCLEOTIDE SEQUENCE [LARGE SCALE GENOMIC DNA]</scope>
    <source>
        <strain evidence="2 3">JP610</strain>
    </source>
</reference>